<evidence type="ECO:0000259" key="1">
    <source>
        <dbReference type="Pfam" id="PF26312"/>
    </source>
</evidence>
<reference evidence="3" key="1">
    <citation type="journal article" date="2019" name="Int. J. Syst. Evol. Microbiol.">
        <title>The Global Catalogue of Microorganisms (GCM) 10K type strain sequencing project: providing services to taxonomists for standard genome sequencing and annotation.</title>
        <authorList>
            <consortium name="The Broad Institute Genomics Platform"/>
            <consortium name="The Broad Institute Genome Sequencing Center for Infectious Disease"/>
            <person name="Wu L."/>
            <person name="Ma J."/>
        </authorList>
    </citation>
    <scope>NUCLEOTIDE SEQUENCE [LARGE SCALE GENOMIC DNA]</scope>
    <source>
        <strain evidence="3">IBRC-M 10908</strain>
    </source>
</reference>
<accession>A0ABV8TTF2</accession>
<dbReference type="Pfam" id="PF26312">
    <property type="entry name" value="DUF8083"/>
    <property type="match status" value="1"/>
</dbReference>
<organism evidence="2 3">
    <name type="scientific">Salininema proteolyticum</name>
    <dbReference type="NCBI Taxonomy" id="1607685"/>
    <lineage>
        <taxon>Bacteria</taxon>
        <taxon>Bacillati</taxon>
        <taxon>Actinomycetota</taxon>
        <taxon>Actinomycetes</taxon>
        <taxon>Glycomycetales</taxon>
        <taxon>Glycomycetaceae</taxon>
        <taxon>Salininema</taxon>
    </lineage>
</organism>
<comment type="caution">
    <text evidence="2">The sequence shown here is derived from an EMBL/GenBank/DDBJ whole genome shotgun (WGS) entry which is preliminary data.</text>
</comment>
<evidence type="ECO:0000313" key="2">
    <source>
        <dbReference type="EMBL" id="MFC4334018.1"/>
    </source>
</evidence>
<sequence>MFTPVASYFRVYEPLRAFDDADFWREYAESGEDVPTWEGPAVIRELLYSRIGWPWRELPDFPREAYLHHDPETLVCPWNLKYRMAHVAVELAAMLPGALGERLFPSEFTSTATDAIAADIGLDRHQPPSDVHERIAIWTVPLRWLVAVKPSERVVSVGPDARYLLYRTSISAARERIRTVLAAAEDNDWDEEEMTMALRHTLEWLSGFHRDSMVELDFGGVTTLWSDEEVLTDDSVEQAWSARRRIAAGEMEAAFKGLERLQFRLKEIRWRERLN</sequence>
<dbReference type="RefSeq" id="WP_380617755.1">
    <property type="nucleotide sequence ID" value="NZ_JBHSDK010000002.1"/>
</dbReference>
<evidence type="ECO:0000313" key="3">
    <source>
        <dbReference type="Proteomes" id="UP001595823"/>
    </source>
</evidence>
<dbReference type="EMBL" id="JBHSDK010000002">
    <property type="protein sequence ID" value="MFC4334018.1"/>
    <property type="molecule type" value="Genomic_DNA"/>
</dbReference>
<dbReference type="InterPro" id="IPR058396">
    <property type="entry name" value="DUF8083"/>
</dbReference>
<name>A0ABV8TTF2_9ACTN</name>
<proteinExistence type="predicted"/>
<protein>
    <recommendedName>
        <fullName evidence="1">DUF8083 domain-containing protein</fullName>
    </recommendedName>
</protein>
<feature type="domain" description="DUF8083" evidence="1">
    <location>
        <begin position="6"/>
        <end position="271"/>
    </location>
</feature>
<gene>
    <name evidence="2" type="ORF">ACFPET_02255</name>
</gene>
<dbReference type="Proteomes" id="UP001595823">
    <property type="component" value="Unassembled WGS sequence"/>
</dbReference>
<keyword evidence="3" id="KW-1185">Reference proteome</keyword>